<dbReference type="EMBL" id="KL142369">
    <property type="protein sequence ID" value="KDR82474.1"/>
    <property type="molecule type" value="Genomic_DNA"/>
</dbReference>
<gene>
    <name evidence="1" type="ORF">GALMADRAFT_134085</name>
</gene>
<sequence>MTKKKGKFATDQWANWILFLSSVDTAVKLYQVSSQDFTPTSPAIRELMTTCSASISSQTFRKRTASHIKLRQVISDFDSPGRIGLLVNETEGYYVVGVDESVLFCSWDVLHGTFTPELAVIRGVARSASFSGAFYAWLEAAVIEACAKSSRAYRAKKSVYTEQQSTAEMSSPLMEMLMNSTRLPSSLREQQQPPPSRAPGAFAAGRCAVPAHVELRALAVLSLIDAQYHQTLFW</sequence>
<name>A0A067TRG3_GALM3</name>
<accession>A0A067TRG3</accession>
<dbReference type="HOGENOM" id="CLU_1185087_0_0_1"/>
<keyword evidence="2" id="KW-1185">Reference proteome</keyword>
<organism evidence="1 2">
    <name type="scientific">Galerina marginata (strain CBS 339.88)</name>
    <dbReference type="NCBI Taxonomy" id="685588"/>
    <lineage>
        <taxon>Eukaryota</taxon>
        <taxon>Fungi</taxon>
        <taxon>Dikarya</taxon>
        <taxon>Basidiomycota</taxon>
        <taxon>Agaricomycotina</taxon>
        <taxon>Agaricomycetes</taxon>
        <taxon>Agaricomycetidae</taxon>
        <taxon>Agaricales</taxon>
        <taxon>Agaricineae</taxon>
        <taxon>Strophariaceae</taxon>
        <taxon>Galerina</taxon>
    </lineage>
</organism>
<reference evidence="2" key="1">
    <citation type="journal article" date="2014" name="Proc. Natl. Acad. Sci. U.S.A.">
        <title>Extensive sampling of basidiomycete genomes demonstrates inadequacy of the white-rot/brown-rot paradigm for wood decay fungi.</title>
        <authorList>
            <person name="Riley R."/>
            <person name="Salamov A.A."/>
            <person name="Brown D.W."/>
            <person name="Nagy L.G."/>
            <person name="Floudas D."/>
            <person name="Held B.W."/>
            <person name="Levasseur A."/>
            <person name="Lombard V."/>
            <person name="Morin E."/>
            <person name="Otillar R."/>
            <person name="Lindquist E.A."/>
            <person name="Sun H."/>
            <person name="LaButti K.M."/>
            <person name="Schmutz J."/>
            <person name="Jabbour D."/>
            <person name="Luo H."/>
            <person name="Baker S.E."/>
            <person name="Pisabarro A.G."/>
            <person name="Walton J.D."/>
            <person name="Blanchette R.A."/>
            <person name="Henrissat B."/>
            <person name="Martin F."/>
            <person name="Cullen D."/>
            <person name="Hibbett D.S."/>
            <person name="Grigoriev I.V."/>
        </authorList>
    </citation>
    <scope>NUCLEOTIDE SEQUENCE [LARGE SCALE GENOMIC DNA]</scope>
    <source>
        <strain evidence="2">CBS 339.88</strain>
    </source>
</reference>
<dbReference type="AlphaFoldDB" id="A0A067TRG3"/>
<proteinExistence type="predicted"/>
<evidence type="ECO:0000313" key="2">
    <source>
        <dbReference type="Proteomes" id="UP000027222"/>
    </source>
</evidence>
<evidence type="ECO:0000313" key="1">
    <source>
        <dbReference type="EMBL" id="KDR82474.1"/>
    </source>
</evidence>
<dbReference type="Proteomes" id="UP000027222">
    <property type="component" value="Unassembled WGS sequence"/>
</dbReference>
<protein>
    <submittedName>
        <fullName evidence="1">Uncharacterized protein</fullName>
    </submittedName>
</protein>